<evidence type="ECO:0000256" key="4">
    <source>
        <dbReference type="ARBA" id="ARBA00023157"/>
    </source>
</evidence>
<dbReference type="Pfam" id="PF13462">
    <property type="entry name" value="Thioredoxin_4"/>
    <property type="match status" value="1"/>
</dbReference>
<evidence type="ECO:0000256" key="2">
    <source>
        <dbReference type="ARBA" id="ARBA00022729"/>
    </source>
</evidence>
<evidence type="ECO:0000313" key="9">
    <source>
        <dbReference type="Proteomes" id="UP000019277"/>
    </source>
</evidence>
<dbReference type="SUPFAM" id="SSF52833">
    <property type="entry name" value="Thioredoxin-like"/>
    <property type="match status" value="1"/>
</dbReference>
<evidence type="ECO:0000256" key="5">
    <source>
        <dbReference type="ARBA" id="ARBA00023284"/>
    </source>
</evidence>
<evidence type="ECO:0000256" key="6">
    <source>
        <dbReference type="SAM" id="Phobius"/>
    </source>
</evidence>
<dbReference type="RefSeq" id="WP_035278294.1">
    <property type="nucleotide sequence ID" value="NZ_AYXG01000020.1"/>
</dbReference>
<sequence>MPSKTRNPVTARRGVSLNVILTAAVVVVAIAVIGIVLLANRSDDSGGGSNETLRPAGSHTLSQVADDKVTVVEFLDFQCPACASFYANITKELEKDYAGRFTFVPRNFPLQSHPLAVPAARAAEAAGKQGKYAQMYHALYDGYASWALTEDGKSMSDDLPRATARFEEFATAAGLDLDRFRADVASPEVQAIIDQGVADGTKLGVDSTPTFFINGEKFDPQGSTAGEVDRELRAAIDAGLAG</sequence>
<comment type="caution">
    <text evidence="8">The sequence shown here is derived from an EMBL/GenBank/DDBJ whole genome shotgun (WGS) entry which is preliminary data.</text>
</comment>
<keyword evidence="6" id="KW-0812">Transmembrane</keyword>
<feature type="domain" description="Thioredoxin" evidence="7">
    <location>
        <begin position="31"/>
        <end position="241"/>
    </location>
</feature>
<dbReference type="InterPro" id="IPR013766">
    <property type="entry name" value="Thioredoxin_domain"/>
</dbReference>
<dbReference type="PANTHER" id="PTHR13887">
    <property type="entry name" value="GLUTATHIONE S-TRANSFERASE KAPPA"/>
    <property type="match status" value="1"/>
</dbReference>
<dbReference type="PATRIC" id="fig|909613.9.peg.498"/>
<accession>W7IUY3</accession>
<dbReference type="Gene3D" id="3.40.30.10">
    <property type="entry name" value="Glutaredoxin"/>
    <property type="match status" value="1"/>
</dbReference>
<evidence type="ECO:0000256" key="3">
    <source>
        <dbReference type="ARBA" id="ARBA00023002"/>
    </source>
</evidence>
<dbReference type="AlphaFoldDB" id="W7IUY3"/>
<keyword evidence="5" id="KW-0676">Redox-active center</keyword>
<organism evidence="8 9">
    <name type="scientific">Actinokineospora spheciospongiae</name>
    <dbReference type="NCBI Taxonomy" id="909613"/>
    <lineage>
        <taxon>Bacteria</taxon>
        <taxon>Bacillati</taxon>
        <taxon>Actinomycetota</taxon>
        <taxon>Actinomycetes</taxon>
        <taxon>Pseudonocardiales</taxon>
        <taxon>Pseudonocardiaceae</taxon>
        <taxon>Actinokineospora</taxon>
    </lineage>
</organism>
<evidence type="ECO:0000256" key="1">
    <source>
        <dbReference type="ARBA" id="ARBA00005791"/>
    </source>
</evidence>
<keyword evidence="2" id="KW-0732">Signal</keyword>
<keyword evidence="4" id="KW-1015">Disulfide bond</keyword>
<dbReference type="Proteomes" id="UP000019277">
    <property type="component" value="Unassembled WGS sequence"/>
</dbReference>
<dbReference type="GO" id="GO:0016491">
    <property type="term" value="F:oxidoreductase activity"/>
    <property type="evidence" value="ECO:0007669"/>
    <property type="project" value="UniProtKB-KW"/>
</dbReference>
<name>W7IUY3_9PSEU</name>
<keyword evidence="6" id="KW-1133">Transmembrane helix</keyword>
<dbReference type="PROSITE" id="PS51352">
    <property type="entry name" value="THIOREDOXIN_2"/>
    <property type="match status" value="1"/>
</dbReference>
<evidence type="ECO:0000313" key="8">
    <source>
        <dbReference type="EMBL" id="EWC64158.1"/>
    </source>
</evidence>
<dbReference type="PANTHER" id="PTHR13887:SF14">
    <property type="entry name" value="DISULFIDE BOND FORMATION PROTEIN D"/>
    <property type="match status" value="1"/>
</dbReference>
<evidence type="ECO:0000259" key="7">
    <source>
        <dbReference type="PROSITE" id="PS51352"/>
    </source>
</evidence>
<proteinExistence type="inferred from homology"/>
<feature type="transmembrane region" description="Helical" evidence="6">
    <location>
        <begin position="20"/>
        <end position="39"/>
    </location>
</feature>
<reference evidence="8 9" key="1">
    <citation type="journal article" date="2014" name="Genome Announc.">
        <title>Draft Genome Sequence of the Antitrypanosomally Active Sponge-Associated Bacterium Actinokineospora sp. Strain EG49.</title>
        <authorList>
            <person name="Harjes J."/>
            <person name="Ryu T."/>
            <person name="Abdelmohsen U.R."/>
            <person name="Moitinho-Silva L."/>
            <person name="Horn H."/>
            <person name="Ravasi T."/>
            <person name="Hentschel U."/>
        </authorList>
    </citation>
    <scope>NUCLEOTIDE SEQUENCE [LARGE SCALE GENOMIC DNA]</scope>
    <source>
        <strain evidence="8 9">EG49</strain>
    </source>
</reference>
<dbReference type="InterPro" id="IPR012336">
    <property type="entry name" value="Thioredoxin-like_fold"/>
</dbReference>
<comment type="similarity">
    <text evidence="1">Belongs to the thioredoxin family. DsbA subfamily.</text>
</comment>
<keyword evidence="9" id="KW-1185">Reference proteome</keyword>
<keyword evidence="6" id="KW-0472">Membrane</keyword>
<protein>
    <submittedName>
        <fullName evidence="8">Periplasmic thiol:disulfide interchange protein DsbA</fullName>
    </submittedName>
</protein>
<dbReference type="OrthoDB" id="117402at2"/>
<gene>
    <name evidence="8" type="ORF">UO65_0484</name>
</gene>
<keyword evidence="3" id="KW-0560">Oxidoreductase</keyword>
<dbReference type="STRING" id="909613.UO65_0484"/>
<dbReference type="eggNOG" id="COG1651">
    <property type="taxonomic scope" value="Bacteria"/>
</dbReference>
<dbReference type="InterPro" id="IPR036249">
    <property type="entry name" value="Thioredoxin-like_sf"/>
</dbReference>
<dbReference type="EMBL" id="AYXG01000020">
    <property type="protein sequence ID" value="EWC64158.1"/>
    <property type="molecule type" value="Genomic_DNA"/>
</dbReference>